<dbReference type="PANTHER" id="PTHR43537">
    <property type="entry name" value="TRANSCRIPTIONAL REGULATOR, GNTR FAMILY"/>
    <property type="match status" value="1"/>
</dbReference>
<dbReference type="PROSITE" id="PS50949">
    <property type="entry name" value="HTH_GNTR"/>
    <property type="match status" value="1"/>
</dbReference>
<gene>
    <name evidence="6" type="ORF">BV394_04740</name>
</gene>
<feature type="region of interest" description="Disordered" evidence="4">
    <location>
        <begin position="210"/>
        <end position="229"/>
    </location>
</feature>
<feature type="compositionally biased region" description="Pro residues" evidence="4">
    <location>
        <begin position="220"/>
        <end position="229"/>
    </location>
</feature>
<keyword evidence="7" id="KW-1185">Reference proteome</keyword>
<reference evidence="6 7" key="1">
    <citation type="submission" date="2017-01" db="EMBL/GenBank/DDBJ databases">
        <title>Genomic analysis of Xuhuaishuia manganoxidans DY6-4.</title>
        <authorList>
            <person name="Wang X."/>
        </authorList>
    </citation>
    <scope>NUCLEOTIDE SEQUENCE [LARGE SCALE GENOMIC DNA]</scope>
    <source>
        <strain evidence="6 7">DY6-4</strain>
    </source>
</reference>
<dbReference type="AlphaFoldDB" id="A0A1U7DLW9"/>
<sequence>MQVADSIRAMIVAGRFAGGEKVPGNELADELGVSLTPLREALKVLAGEHLIELTPNRGARVTPVTIDETRHLFEVLAGLEALAAELAAARITPTQLRRISQNHEEMRRHFETGDRAKYFDANRRIHDLVVEYAENPILSQLRSQLSVRAERARFLSVAVGTGRGLAMSDHELLVEALSRGDGAEAHRVWRKHLLRSGEECCAVLRHEASQPVAGDDAQAPAPPAPDPIP</sequence>
<keyword evidence="2" id="KW-0238">DNA-binding</keyword>
<dbReference type="Pfam" id="PF00392">
    <property type="entry name" value="GntR"/>
    <property type="match status" value="1"/>
</dbReference>
<evidence type="ECO:0000313" key="6">
    <source>
        <dbReference type="EMBL" id="APX90971.1"/>
    </source>
</evidence>
<dbReference type="PANTHER" id="PTHR43537:SF50">
    <property type="entry name" value="TRANSCRIPTIONAL REGULATORY PROTEIN"/>
    <property type="match status" value="1"/>
</dbReference>
<protein>
    <recommendedName>
        <fullName evidence="5">HTH gntR-type domain-containing protein</fullName>
    </recommendedName>
</protein>
<evidence type="ECO:0000256" key="2">
    <source>
        <dbReference type="ARBA" id="ARBA00023125"/>
    </source>
</evidence>
<evidence type="ECO:0000256" key="1">
    <source>
        <dbReference type="ARBA" id="ARBA00023015"/>
    </source>
</evidence>
<proteinExistence type="predicted"/>
<dbReference type="EMBL" id="CP019124">
    <property type="protein sequence ID" value="APX90971.1"/>
    <property type="molecule type" value="Genomic_DNA"/>
</dbReference>
<dbReference type="SMART" id="SM00895">
    <property type="entry name" value="FCD"/>
    <property type="match status" value="1"/>
</dbReference>
<name>A0A1U7DLW9_9RHOB</name>
<dbReference type="CDD" id="cd07377">
    <property type="entry name" value="WHTH_GntR"/>
    <property type="match status" value="1"/>
</dbReference>
<dbReference type="SMART" id="SM00345">
    <property type="entry name" value="HTH_GNTR"/>
    <property type="match status" value="1"/>
</dbReference>
<dbReference type="InterPro" id="IPR036388">
    <property type="entry name" value="WH-like_DNA-bd_sf"/>
</dbReference>
<dbReference type="InterPro" id="IPR000524">
    <property type="entry name" value="Tscrpt_reg_HTH_GntR"/>
</dbReference>
<evidence type="ECO:0000259" key="5">
    <source>
        <dbReference type="PROSITE" id="PS50949"/>
    </source>
</evidence>
<dbReference type="Pfam" id="PF07729">
    <property type="entry name" value="FCD"/>
    <property type="match status" value="1"/>
</dbReference>
<dbReference type="GO" id="GO:0003677">
    <property type="term" value="F:DNA binding"/>
    <property type="evidence" value="ECO:0007669"/>
    <property type="project" value="UniProtKB-KW"/>
</dbReference>
<evidence type="ECO:0000256" key="3">
    <source>
        <dbReference type="ARBA" id="ARBA00023163"/>
    </source>
</evidence>
<feature type="domain" description="HTH gntR-type" evidence="5">
    <location>
        <begin position="1"/>
        <end position="64"/>
    </location>
</feature>
<dbReference type="SUPFAM" id="SSF46785">
    <property type="entry name" value="Winged helix' DNA-binding domain"/>
    <property type="match status" value="1"/>
</dbReference>
<dbReference type="InterPro" id="IPR011711">
    <property type="entry name" value="GntR_C"/>
</dbReference>
<dbReference type="STRING" id="1267768.BV394_04740"/>
<dbReference type="Gene3D" id="1.10.10.10">
    <property type="entry name" value="Winged helix-like DNA-binding domain superfamily/Winged helix DNA-binding domain"/>
    <property type="match status" value="1"/>
</dbReference>
<dbReference type="Gene3D" id="1.20.120.530">
    <property type="entry name" value="GntR ligand-binding domain-like"/>
    <property type="match status" value="1"/>
</dbReference>
<dbReference type="InterPro" id="IPR008920">
    <property type="entry name" value="TF_FadR/GntR_C"/>
</dbReference>
<dbReference type="GO" id="GO:0003700">
    <property type="term" value="F:DNA-binding transcription factor activity"/>
    <property type="evidence" value="ECO:0007669"/>
    <property type="project" value="InterPro"/>
</dbReference>
<evidence type="ECO:0000256" key="4">
    <source>
        <dbReference type="SAM" id="MobiDB-lite"/>
    </source>
</evidence>
<evidence type="ECO:0000313" key="7">
    <source>
        <dbReference type="Proteomes" id="UP000187266"/>
    </source>
</evidence>
<accession>A0A1U7DLW9</accession>
<dbReference type="Proteomes" id="UP000187266">
    <property type="component" value="Chromosome"/>
</dbReference>
<keyword evidence="1" id="KW-0805">Transcription regulation</keyword>
<dbReference type="InterPro" id="IPR036390">
    <property type="entry name" value="WH_DNA-bd_sf"/>
</dbReference>
<keyword evidence="3" id="KW-0804">Transcription</keyword>
<dbReference type="SUPFAM" id="SSF48008">
    <property type="entry name" value="GntR ligand-binding domain-like"/>
    <property type="match status" value="1"/>
</dbReference>
<organism evidence="6 7">
    <name type="scientific">Brevirhabdus pacifica</name>
    <dbReference type="NCBI Taxonomy" id="1267768"/>
    <lineage>
        <taxon>Bacteria</taxon>
        <taxon>Pseudomonadati</taxon>
        <taxon>Pseudomonadota</taxon>
        <taxon>Alphaproteobacteria</taxon>
        <taxon>Rhodobacterales</taxon>
        <taxon>Paracoccaceae</taxon>
        <taxon>Brevirhabdus</taxon>
    </lineage>
</organism>